<dbReference type="EMBL" id="CAFBQW010000098">
    <property type="protein sequence ID" value="CAB5066519.1"/>
    <property type="molecule type" value="Genomic_DNA"/>
</dbReference>
<accession>A0A6J7UKL8</accession>
<organism evidence="1">
    <name type="scientific">freshwater metagenome</name>
    <dbReference type="NCBI Taxonomy" id="449393"/>
    <lineage>
        <taxon>unclassified sequences</taxon>
        <taxon>metagenomes</taxon>
        <taxon>ecological metagenomes</taxon>
    </lineage>
</organism>
<proteinExistence type="predicted"/>
<sequence length="191" mass="20272">MIRTLARENPGGRLATAAKSSAFSSGTIRLIKIDGGVSSTVKSKTASFSPAAISAESSSARRPNSVRFTWLSVALLGALPGAGSVAGEHAETAIASSSTAPSTAKQTLLLPRLPPVPPPVARSIAGPSSNFADFTISPSGFHVTARRRRVNTVYSREEHWNWQVFYGLRRPRSRPTHTRPCSYGTRGQGVD</sequence>
<name>A0A6J7UKL8_9ZZZZ</name>
<reference evidence="1" key="1">
    <citation type="submission" date="2020-05" db="EMBL/GenBank/DDBJ databases">
        <authorList>
            <person name="Chiriac C."/>
            <person name="Salcher M."/>
            <person name="Ghai R."/>
            <person name="Kavagutti S V."/>
        </authorList>
    </citation>
    <scope>NUCLEOTIDE SEQUENCE</scope>
</reference>
<evidence type="ECO:0000313" key="1">
    <source>
        <dbReference type="EMBL" id="CAB5066519.1"/>
    </source>
</evidence>
<protein>
    <submittedName>
        <fullName evidence="1">Unannotated protein</fullName>
    </submittedName>
</protein>
<gene>
    <name evidence="1" type="ORF">UFOPK4354_00979</name>
</gene>
<dbReference type="AlphaFoldDB" id="A0A6J7UKL8"/>